<accession>A0ABS2N637</accession>
<keyword evidence="2" id="KW-1185">Reference proteome</keyword>
<proteinExistence type="predicted"/>
<evidence type="ECO:0000313" key="1">
    <source>
        <dbReference type="EMBL" id="MBM7573571.1"/>
    </source>
</evidence>
<reference evidence="1 2" key="1">
    <citation type="submission" date="2021-01" db="EMBL/GenBank/DDBJ databases">
        <title>Genomic Encyclopedia of Type Strains, Phase IV (KMG-IV): sequencing the most valuable type-strain genomes for metagenomic binning, comparative biology and taxonomic classification.</title>
        <authorList>
            <person name="Goeker M."/>
        </authorList>
    </citation>
    <scope>NUCLEOTIDE SEQUENCE [LARGE SCALE GENOMIC DNA]</scope>
    <source>
        <strain evidence="1 2">DSM 23711</strain>
    </source>
</reference>
<dbReference type="EMBL" id="JAFBDR010000037">
    <property type="protein sequence ID" value="MBM7573571.1"/>
    <property type="molecule type" value="Genomic_DNA"/>
</dbReference>
<name>A0ABS2N637_9BACI</name>
<gene>
    <name evidence="1" type="ORF">JOC48_004135</name>
</gene>
<organism evidence="1 2">
    <name type="scientific">Aquibacillus albus</name>
    <dbReference type="NCBI Taxonomy" id="1168171"/>
    <lineage>
        <taxon>Bacteria</taxon>
        <taxon>Bacillati</taxon>
        <taxon>Bacillota</taxon>
        <taxon>Bacilli</taxon>
        <taxon>Bacillales</taxon>
        <taxon>Bacillaceae</taxon>
        <taxon>Aquibacillus</taxon>
    </lineage>
</organism>
<evidence type="ECO:0000313" key="2">
    <source>
        <dbReference type="Proteomes" id="UP001296943"/>
    </source>
</evidence>
<comment type="caution">
    <text evidence="1">The sequence shown here is derived from an EMBL/GenBank/DDBJ whole genome shotgun (WGS) entry which is preliminary data.</text>
</comment>
<sequence>MQDELARKRWLKIPTHVREKLENNVFCINCGETIIVDYQVVFEDQQIVLRGKCKQCNGNVARVID</sequence>
<dbReference type="Proteomes" id="UP001296943">
    <property type="component" value="Unassembled WGS sequence"/>
</dbReference>
<dbReference type="RefSeq" id="WP_204502208.1">
    <property type="nucleotide sequence ID" value="NZ_JAFBDR010000037.1"/>
</dbReference>
<protein>
    <submittedName>
        <fullName evidence="1">Formylmethanofuran dehydrogenase subunit E</fullName>
    </submittedName>
</protein>